<dbReference type="EMBL" id="JABANM010005937">
    <property type="protein sequence ID" value="KAF4746749.1"/>
    <property type="molecule type" value="Genomic_DNA"/>
</dbReference>
<dbReference type="PANTHER" id="PTHR46915">
    <property type="entry name" value="UBIQUITIN-LIKE PROTEASE 4-RELATED"/>
    <property type="match status" value="1"/>
</dbReference>
<organism evidence="7 8">
    <name type="scientific">Perkinsus olseni</name>
    <name type="common">Perkinsus atlanticus</name>
    <dbReference type="NCBI Taxonomy" id="32597"/>
    <lineage>
        <taxon>Eukaryota</taxon>
        <taxon>Sar</taxon>
        <taxon>Alveolata</taxon>
        <taxon>Perkinsozoa</taxon>
        <taxon>Perkinsea</taxon>
        <taxon>Perkinsida</taxon>
        <taxon>Perkinsidae</taxon>
        <taxon>Perkinsus</taxon>
    </lineage>
</organism>
<dbReference type="PANTHER" id="PTHR46915:SF2">
    <property type="entry name" value="UBIQUITIN-LIKE PROTEASE 4"/>
    <property type="match status" value="1"/>
</dbReference>
<comment type="similarity">
    <text evidence="1">Belongs to the peptidase C48 family.</text>
</comment>
<evidence type="ECO:0000259" key="6">
    <source>
        <dbReference type="PROSITE" id="PS50600"/>
    </source>
</evidence>
<evidence type="ECO:0000256" key="2">
    <source>
        <dbReference type="ARBA" id="ARBA00022670"/>
    </source>
</evidence>
<feature type="domain" description="Ubiquitin-like protease family profile" evidence="6">
    <location>
        <begin position="46"/>
        <end position="245"/>
    </location>
</feature>
<feature type="region of interest" description="Disordered" evidence="5">
    <location>
        <begin position="958"/>
        <end position="993"/>
    </location>
</feature>
<feature type="region of interest" description="Disordered" evidence="5">
    <location>
        <begin position="1"/>
        <end position="39"/>
    </location>
</feature>
<dbReference type="InterPro" id="IPR003653">
    <property type="entry name" value="Peptidase_C48_C"/>
</dbReference>
<evidence type="ECO:0000256" key="1">
    <source>
        <dbReference type="ARBA" id="ARBA00005234"/>
    </source>
</evidence>
<evidence type="ECO:0000256" key="4">
    <source>
        <dbReference type="ARBA" id="ARBA00022807"/>
    </source>
</evidence>
<dbReference type="Gene3D" id="1.10.1410.10">
    <property type="match status" value="1"/>
</dbReference>
<dbReference type="Proteomes" id="UP000574390">
    <property type="component" value="Unassembled WGS sequence"/>
</dbReference>
<evidence type="ECO:0000256" key="3">
    <source>
        <dbReference type="ARBA" id="ARBA00022801"/>
    </source>
</evidence>
<dbReference type="Pfam" id="PF02902">
    <property type="entry name" value="Peptidase_C48"/>
    <property type="match status" value="1"/>
</dbReference>
<dbReference type="Gene3D" id="3.40.395.10">
    <property type="entry name" value="Adenoviral Proteinase, Chain A"/>
    <property type="match status" value="1"/>
</dbReference>
<keyword evidence="2" id="KW-0645">Protease</keyword>
<dbReference type="AlphaFoldDB" id="A0A7J6TN36"/>
<feature type="compositionally biased region" description="Polar residues" evidence="5">
    <location>
        <begin position="960"/>
        <end position="969"/>
    </location>
</feature>
<proteinExistence type="inferred from homology"/>
<name>A0A7J6TN36_PEROL</name>
<comment type="caution">
    <text evidence="7">The sequence shown here is derived from an EMBL/GenBank/DDBJ whole genome shotgun (WGS) entry which is preliminary data.</text>
</comment>
<dbReference type="GO" id="GO:0006508">
    <property type="term" value="P:proteolysis"/>
    <property type="evidence" value="ECO:0007669"/>
    <property type="project" value="UniProtKB-KW"/>
</dbReference>
<dbReference type="GO" id="GO:0016926">
    <property type="term" value="P:protein desumoylation"/>
    <property type="evidence" value="ECO:0007669"/>
    <property type="project" value="UniProtKB-ARBA"/>
</dbReference>
<keyword evidence="4" id="KW-0788">Thiol protease</keyword>
<gene>
    <name evidence="7" type="ORF">FOZ62_001052</name>
</gene>
<protein>
    <recommendedName>
        <fullName evidence="6">Ubiquitin-like protease family profile domain-containing protein</fullName>
    </recommendedName>
</protein>
<dbReference type="SUPFAM" id="SSF54001">
    <property type="entry name" value="Cysteine proteinases"/>
    <property type="match status" value="1"/>
</dbReference>
<evidence type="ECO:0000256" key="5">
    <source>
        <dbReference type="SAM" id="MobiDB-lite"/>
    </source>
</evidence>
<accession>A0A7J6TN36</accession>
<evidence type="ECO:0000313" key="7">
    <source>
        <dbReference type="EMBL" id="KAF4746749.1"/>
    </source>
</evidence>
<keyword evidence="3" id="KW-0378">Hydrolase</keyword>
<dbReference type="GO" id="GO:0008234">
    <property type="term" value="F:cysteine-type peptidase activity"/>
    <property type="evidence" value="ECO:0007669"/>
    <property type="project" value="UniProtKB-KW"/>
</dbReference>
<sequence length="993" mass="110462">MTSSEVFLISSSSSSSSESEQEPEIASSSPSTASPSRSTSLRYHGHVIRERDIELLGPEQRLNDNLIDFFLSLFTSAIAQNSAYAFSTFFYSQLTQKSLQNGWDRVKNWTKNVDIFAHDLLLFPINESNQHWWLIAVIRPKALARAINGLPNLGAEGCLVALDSRSCEIIEEKKLLRSLQRKAAAAVVWYLGKAFAEANGPGQQKVDKKSITRLLNLSGIFPENSPKQMNEFDCGMFLLEFAKRLCSERQKLAIEPELTEERLTELGILRFGQATVKRRRRFIKKLCNRWGARGSVEEDIGEEEGRQALMDLLGISCRPPRPKDGFTERLLAEGKRKKKLEVSERAATVERDGAVGRYLAREVARGSRGERKRRRSALGGRFAADEGRLLRGRRAVESDERFGSLAAVVLGWGYLGFCDVHDYEEADALRVQSTFNTQGREMMEGSIEGSKGAGRAQPLLNYMPVGERGGDEGAVDMGEKEEKTEGAAATPLLISDEAKIREEELNKISERPTPWSLMEKEQHRNPVLRLHEEIWAFAEHYLLTPKDTRVEAGKMAKKIADEVEACLRADQPSTTSSKKWTTVRPCGLYSLGIGNLLERDGFCIELYVENIPKLYSKGGKAVVRGGAAVGGGAGQGTSGSGGDRASEGMMACAARLVSHLSEAGLLVDSNEKKDKVTVVKCGSILTTGILCPVIYFTTTAPGGLRCAIWLNSDEADGVTRVTKKNISEYPALLPLFAVNSAYLTQAGLLAHDGRAQCLDNYSLISLINTFLRDQERSASQELTKSTAAFGDNSKPAFTSMSLGDLLWEFAKSYSREIDENGEEGADDGNLRRSSKRQWLLPWLENLIDLTDQLSNFKETKAAFECMYATLKHLLRSPEIRQERNRSLLVPYLLDSPPDKTATVRGSKAWKEYGRGRELGGRGLTDYYRDATRRRFSEVIKIRSNLDEEMKLRMNHPSMATWWSSNNARTEPSRKRGREESRGPPSKKQASGGK</sequence>
<reference evidence="7 8" key="1">
    <citation type="submission" date="2020-04" db="EMBL/GenBank/DDBJ databases">
        <title>Perkinsus olseni comparative genomics.</title>
        <authorList>
            <person name="Bogema D.R."/>
        </authorList>
    </citation>
    <scope>NUCLEOTIDE SEQUENCE [LARGE SCALE GENOMIC DNA]</scope>
    <source>
        <strain evidence="7">ATCC PRA-205</strain>
    </source>
</reference>
<feature type="compositionally biased region" description="Basic and acidic residues" evidence="5">
    <location>
        <begin position="970"/>
        <end position="981"/>
    </location>
</feature>
<dbReference type="InterPro" id="IPR038765">
    <property type="entry name" value="Papain-like_cys_pep_sf"/>
</dbReference>
<evidence type="ECO:0000313" key="8">
    <source>
        <dbReference type="Proteomes" id="UP000574390"/>
    </source>
</evidence>
<dbReference type="PROSITE" id="PS50600">
    <property type="entry name" value="ULP_PROTEASE"/>
    <property type="match status" value="1"/>
</dbReference>